<name>A0A0G1DJD4_9BACT</name>
<dbReference type="AlphaFoldDB" id="A0A0G1DJD4"/>
<evidence type="ECO:0008006" key="4">
    <source>
        <dbReference type="Google" id="ProtNLM"/>
    </source>
</evidence>
<evidence type="ECO:0000256" key="1">
    <source>
        <dbReference type="SAM" id="Phobius"/>
    </source>
</evidence>
<proteinExistence type="predicted"/>
<protein>
    <recommendedName>
        <fullName evidence="4">Cohesin domain-containing protein</fullName>
    </recommendedName>
</protein>
<dbReference type="Gene3D" id="2.60.40.680">
    <property type="match status" value="1"/>
</dbReference>
<reference evidence="2 3" key="1">
    <citation type="journal article" date="2015" name="Nature">
        <title>rRNA introns, odd ribosomes, and small enigmatic genomes across a large radiation of phyla.</title>
        <authorList>
            <person name="Brown C.T."/>
            <person name="Hug L.A."/>
            <person name="Thomas B.C."/>
            <person name="Sharon I."/>
            <person name="Castelle C.J."/>
            <person name="Singh A."/>
            <person name="Wilkins M.J."/>
            <person name="Williams K.H."/>
            <person name="Banfield J.F."/>
        </authorList>
    </citation>
    <scope>NUCLEOTIDE SEQUENCE [LARGE SCALE GENOMIC DNA]</scope>
</reference>
<dbReference type="Proteomes" id="UP000034894">
    <property type="component" value="Unassembled WGS sequence"/>
</dbReference>
<organism evidence="2 3">
    <name type="scientific">Candidatus Gottesmanbacteria bacterium GW2011_GWA2_43_14</name>
    <dbReference type="NCBI Taxonomy" id="1618443"/>
    <lineage>
        <taxon>Bacteria</taxon>
        <taxon>Candidatus Gottesmaniibacteriota</taxon>
    </lineage>
</organism>
<evidence type="ECO:0000313" key="3">
    <source>
        <dbReference type="Proteomes" id="UP000034894"/>
    </source>
</evidence>
<gene>
    <name evidence="2" type="ORF">UV73_C0006G0046</name>
</gene>
<evidence type="ECO:0000313" key="2">
    <source>
        <dbReference type="EMBL" id="KKS97692.1"/>
    </source>
</evidence>
<keyword evidence="1" id="KW-0812">Transmembrane</keyword>
<dbReference type="STRING" id="1618443.UV73_C0006G0046"/>
<keyword evidence="1" id="KW-1133">Transmembrane helix</keyword>
<comment type="caution">
    <text evidence="2">The sequence shown here is derived from an EMBL/GenBank/DDBJ whole genome shotgun (WGS) entry which is preliminary data.</text>
</comment>
<sequence>MKEKRPVQVKTNKLHPWFYILILFAVPVFLLLFLNRSKNANFDPELKPVILSFKAEKTEVTNETLVTVLADSGKEKVAFARLNMSFDPQELNITQIEPGGNLSTTIDETPLEKANTEGTVILVMGASPGSKLPSGKFQLASIKFMGGDFASGRLNFNPDDMQIVTDNVEELKPEIIQLR</sequence>
<feature type="transmembrane region" description="Helical" evidence="1">
    <location>
        <begin position="16"/>
        <end position="34"/>
    </location>
</feature>
<dbReference type="EMBL" id="LCFP01000006">
    <property type="protein sequence ID" value="KKS97692.1"/>
    <property type="molecule type" value="Genomic_DNA"/>
</dbReference>
<accession>A0A0G1DJD4</accession>
<keyword evidence="1" id="KW-0472">Membrane</keyword>